<dbReference type="AlphaFoldDB" id="A0A0F9MK58"/>
<proteinExistence type="predicted"/>
<reference evidence="1" key="1">
    <citation type="journal article" date="2015" name="Nature">
        <title>Complex archaea that bridge the gap between prokaryotes and eukaryotes.</title>
        <authorList>
            <person name="Spang A."/>
            <person name="Saw J.H."/>
            <person name="Jorgensen S.L."/>
            <person name="Zaremba-Niedzwiedzka K."/>
            <person name="Martijn J."/>
            <person name="Lind A.E."/>
            <person name="van Eijk R."/>
            <person name="Schleper C."/>
            <person name="Guy L."/>
            <person name="Ettema T.J."/>
        </authorList>
    </citation>
    <scope>NUCLEOTIDE SEQUENCE</scope>
</reference>
<evidence type="ECO:0000313" key="1">
    <source>
        <dbReference type="EMBL" id="KKM77150.1"/>
    </source>
</evidence>
<protein>
    <submittedName>
        <fullName evidence="1">Uncharacterized protein</fullName>
    </submittedName>
</protein>
<name>A0A0F9MK58_9ZZZZ</name>
<gene>
    <name evidence="1" type="ORF">LCGC14_1373000</name>
</gene>
<organism evidence="1">
    <name type="scientific">marine sediment metagenome</name>
    <dbReference type="NCBI Taxonomy" id="412755"/>
    <lineage>
        <taxon>unclassified sequences</taxon>
        <taxon>metagenomes</taxon>
        <taxon>ecological metagenomes</taxon>
    </lineage>
</organism>
<dbReference type="EMBL" id="LAZR01008689">
    <property type="protein sequence ID" value="KKM77150.1"/>
    <property type="molecule type" value="Genomic_DNA"/>
</dbReference>
<accession>A0A0F9MK58</accession>
<comment type="caution">
    <text evidence="1">The sequence shown here is derived from an EMBL/GenBank/DDBJ whole genome shotgun (WGS) entry which is preliminary data.</text>
</comment>
<sequence length="65" mass="7842">MQKINLLQPSEGNLKQRRGMSFWHLNNFHRKSEIIERARKLGKKFGGIRWKNYETSNRKNNVRSN</sequence>